<name>A0AAV4DF73_9GAST</name>
<dbReference type="EMBL" id="BLXT01007821">
    <property type="protein sequence ID" value="GFO42912.1"/>
    <property type="molecule type" value="Genomic_DNA"/>
</dbReference>
<evidence type="ECO:0000313" key="3">
    <source>
        <dbReference type="Proteomes" id="UP000735302"/>
    </source>
</evidence>
<reference evidence="2 3" key="1">
    <citation type="journal article" date="2021" name="Elife">
        <title>Chloroplast acquisition without the gene transfer in kleptoplastic sea slugs, Plakobranchus ocellatus.</title>
        <authorList>
            <person name="Maeda T."/>
            <person name="Takahashi S."/>
            <person name="Yoshida T."/>
            <person name="Shimamura S."/>
            <person name="Takaki Y."/>
            <person name="Nagai Y."/>
            <person name="Toyoda A."/>
            <person name="Suzuki Y."/>
            <person name="Arimoto A."/>
            <person name="Ishii H."/>
            <person name="Satoh N."/>
            <person name="Nishiyama T."/>
            <person name="Hasebe M."/>
            <person name="Maruyama T."/>
            <person name="Minagawa J."/>
            <person name="Obokata J."/>
            <person name="Shigenobu S."/>
        </authorList>
    </citation>
    <scope>NUCLEOTIDE SEQUENCE [LARGE SCALE GENOMIC DNA]</scope>
</reference>
<keyword evidence="3" id="KW-1185">Reference proteome</keyword>
<feature type="compositionally biased region" description="Basic and acidic residues" evidence="1">
    <location>
        <begin position="41"/>
        <end position="65"/>
    </location>
</feature>
<sequence>MPRSVRQVRSLTIMTSATGQGLCKQEWEDCFRPGSLIRHRDVEKRWRPPKQSKEQTRKSNSERGRGIPFGSWSLLPWMSEPRD</sequence>
<comment type="caution">
    <text evidence="2">The sequence shown here is derived from an EMBL/GenBank/DDBJ whole genome shotgun (WGS) entry which is preliminary data.</text>
</comment>
<dbReference type="AlphaFoldDB" id="A0AAV4DF73"/>
<protein>
    <submittedName>
        <fullName evidence="2">Uncharacterized protein</fullName>
    </submittedName>
</protein>
<gene>
    <name evidence="2" type="ORF">PoB_006941700</name>
</gene>
<accession>A0AAV4DF73</accession>
<evidence type="ECO:0000313" key="2">
    <source>
        <dbReference type="EMBL" id="GFO42912.1"/>
    </source>
</evidence>
<evidence type="ECO:0000256" key="1">
    <source>
        <dbReference type="SAM" id="MobiDB-lite"/>
    </source>
</evidence>
<organism evidence="2 3">
    <name type="scientific">Plakobranchus ocellatus</name>
    <dbReference type="NCBI Taxonomy" id="259542"/>
    <lineage>
        <taxon>Eukaryota</taxon>
        <taxon>Metazoa</taxon>
        <taxon>Spiralia</taxon>
        <taxon>Lophotrochozoa</taxon>
        <taxon>Mollusca</taxon>
        <taxon>Gastropoda</taxon>
        <taxon>Heterobranchia</taxon>
        <taxon>Euthyneura</taxon>
        <taxon>Panpulmonata</taxon>
        <taxon>Sacoglossa</taxon>
        <taxon>Placobranchoidea</taxon>
        <taxon>Plakobranchidae</taxon>
        <taxon>Plakobranchus</taxon>
    </lineage>
</organism>
<dbReference type="Proteomes" id="UP000735302">
    <property type="component" value="Unassembled WGS sequence"/>
</dbReference>
<feature type="region of interest" description="Disordered" evidence="1">
    <location>
        <begin position="41"/>
        <end position="83"/>
    </location>
</feature>
<proteinExistence type="predicted"/>